<proteinExistence type="predicted"/>
<dbReference type="EMBL" id="AUWU02000001">
    <property type="protein sequence ID" value="KAH0577267.1"/>
    <property type="molecule type" value="Genomic_DNA"/>
</dbReference>
<comment type="caution">
    <text evidence="1">The sequence shown here is derived from an EMBL/GenBank/DDBJ whole genome shotgun (WGS) entry which is preliminary data.</text>
</comment>
<sequence length="257" mass="31015">MNAQLNKLKHGHSYIQSQKCPLKYSILSNKCSLLNTIKQEEISVFAYLKHVTNRNNLILQKSLLDSMDIDNLKNCLNFNIDQITQLNYHFQVNFKVILLDQLRMAEINNEIVEELYQEAIYLNQYLQDVDCYSKQLSIQQVIKEFRKLKSIQDAIKLPQEISDKFKEQGWLIFDVNNKKALYEDVKEQNRMLMIHLEKLKNSYIHLFQDNGFYFRYIMFMKYQIYYPKQFVYYTKEEQTPDKIIKIINKQLLFLKFQ</sequence>
<name>A0A9P8S202_9EUKA</name>
<protein>
    <submittedName>
        <fullName evidence="1">Uncharacterized protein</fullName>
    </submittedName>
</protein>
<accession>A0A9P8S202</accession>
<keyword evidence="2" id="KW-1185">Reference proteome</keyword>
<dbReference type="KEGG" id="ssao:94294641"/>
<evidence type="ECO:0000313" key="1">
    <source>
        <dbReference type="EMBL" id="KAH0577267.1"/>
    </source>
</evidence>
<dbReference type="GeneID" id="94294641"/>
<dbReference type="Proteomes" id="UP000018208">
    <property type="component" value="Unassembled WGS sequence"/>
</dbReference>
<gene>
    <name evidence="1" type="ORF">SS50377_20618</name>
</gene>
<dbReference type="RefSeq" id="XP_067768040.1">
    <property type="nucleotide sequence ID" value="XM_067904558.1"/>
</dbReference>
<dbReference type="AlphaFoldDB" id="A0A9P8S202"/>
<reference evidence="1 2" key="1">
    <citation type="journal article" date="2014" name="PLoS Genet.">
        <title>The Genome of Spironucleus salmonicida Highlights a Fish Pathogen Adapted to Fluctuating Environments.</title>
        <authorList>
            <person name="Xu F."/>
            <person name="Jerlstrom-Hultqvist J."/>
            <person name="Einarsson E."/>
            <person name="Astvaldsson A."/>
            <person name="Svard S.G."/>
            <person name="Andersson J.O."/>
        </authorList>
    </citation>
    <scope>NUCLEOTIDE SEQUENCE [LARGE SCALE GENOMIC DNA]</scope>
    <source>
        <strain evidence="1 2">ATCC 50377</strain>
    </source>
</reference>
<evidence type="ECO:0000313" key="2">
    <source>
        <dbReference type="Proteomes" id="UP000018208"/>
    </source>
</evidence>
<organism evidence="1 2">
    <name type="scientific">Spironucleus salmonicida</name>
    <dbReference type="NCBI Taxonomy" id="348837"/>
    <lineage>
        <taxon>Eukaryota</taxon>
        <taxon>Metamonada</taxon>
        <taxon>Diplomonadida</taxon>
        <taxon>Hexamitidae</taxon>
        <taxon>Hexamitinae</taxon>
        <taxon>Spironucleus</taxon>
    </lineage>
</organism>